<protein>
    <submittedName>
        <fullName evidence="2">DUF1990 family protein</fullName>
    </submittedName>
</protein>
<evidence type="ECO:0000313" key="2">
    <source>
        <dbReference type="EMBL" id="RMB61767.1"/>
    </source>
</evidence>
<feature type="domain" description="DUF1990" evidence="1">
    <location>
        <begin position="17"/>
        <end position="55"/>
    </location>
</feature>
<organism evidence="2 3">
    <name type="scientific">Tessaracoccus antarcticus</name>
    <dbReference type="NCBI Taxonomy" id="2479848"/>
    <lineage>
        <taxon>Bacteria</taxon>
        <taxon>Bacillati</taxon>
        <taxon>Actinomycetota</taxon>
        <taxon>Actinomycetes</taxon>
        <taxon>Propionibacteriales</taxon>
        <taxon>Propionibacteriaceae</taxon>
        <taxon>Tessaracoccus</taxon>
    </lineage>
</organism>
<proteinExistence type="predicted"/>
<dbReference type="Pfam" id="PF09348">
    <property type="entry name" value="DUF1990"/>
    <property type="match status" value="1"/>
</dbReference>
<dbReference type="AlphaFoldDB" id="A0A3M0GBJ9"/>
<dbReference type="Proteomes" id="UP000275256">
    <property type="component" value="Unassembled WGS sequence"/>
</dbReference>
<evidence type="ECO:0000259" key="1">
    <source>
        <dbReference type="Pfam" id="PF09348"/>
    </source>
</evidence>
<accession>A0A3M0GBJ9</accession>
<dbReference type="InterPro" id="IPR018960">
    <property type="entry name" value="DUF1990"/>
</dbReference>
<gene>
    <name evidence="2" type="ORF">EAX62_03865</name>
</gene>
<dbReference type="EMBL" id="REFW01000001">
    <property type="protein sequence ID" value="RMB61767.1"/>
    <property type="molecule type" value="Genomic_DNA"/>
</dbReference>
<dbReference type="OrthoDB" id="120660at2"/>
<comment type="caution">
    <text evidence="2">The sequence shown here is derived from an EMBL/GenBank/DDBJ whole genome shotgun (WGS) entry which is preliminary data.</text>
</comment>
<keyword evidence="3" id="KW-1185">Reference proteome</keyword>
<reference evidence="2 3" key="1">
    <citation type="submission" date="2018-10" db="EMBL/GenBank/DDBJ databases">
        <title>Tessaracoccus antarcticuss sp. nov., isolated from sediment.</title>
        <authorList>
            <person name="Zhou L.Y."/>
            <person name="Du Z.J."/>
        </authorList>
    </citation>
    <scope>NUCLEOTIDE SEQUENCE [LARGE SCALE GENOMIC DNA]</scope>
    <source>
        <strain evidence="2 3">JDX10</strain>
    </source>
</reference>
<evidence type="ECO:0000313" key="3">
    <source>
        <dbReference type="Proteomes" id="UP000275256"/>
    </source>
</evidence>
<sequence length="57" mass="6258">MFWLKSAHSKLGTSWDRGTVKFSITAFSRPSSLLARTGGSITRAPQSWITGRYLGAI</sequence>
<name>A0A3M0GBJ9_9ACTN</name>